<feature type="compositionally biased region" description="Low complexity" evidence="11">
    <location>
        <begin position="121"/>
        <end position="136"/>
    </location>
</feature>
<evidence type="ECO:0000313" key="14">
    <source>
        <dbReference type="Proteomes" id="UP000244930"/>
    </source>
</evidence>
<keyword evidence="9 10" id="KW-0472">Membrane</keyword>
<evidence type="ECO:0000256" key="7">
    <source>
        <dbReference type="ARBA" id="ARBA00022927"/>
    </source>
</evidence>
<keyword evidence="4 10" id="KW-1003">Cell membrane</keyword>
<evidence type="ECO:0000256" key="5">
    <source>
        <dbReference type="ARBA" id="ARBA00022519"/>
    </source>
</evidence>
<dbReference type="KEGG" id="acom:CEW83_18215"/>
<sequence>MERPSPDTSQADRKQSSRRAAERPRVSRRERRGLAALVVVLHVAGVLTLVRLGSVPPKAPEVQSIEIALIQAEAPAPVQIQPPSPPPPAPVIQPAKAPPRPAPKPAPKPVVKPAPKPVIKPTPIETTAPEPVQAAPAPAPAPAPAATSLQPATAPATAPDKTAAPAAAPAPVTSARFDADYLNNPPPSYPQLSRRMREEGKVLLRVVVSADGTPKLVEISQGSGSERLDKAARSAVERWRFVPARQGERAIEAAVLVPIIFKLEGN</sequence>
<dbReference type="GO" id="GO:0055085">
    <property type="term" value="P:transmembrane transport"/>
    <property type="evidence" value="ECO:0007669"/>
    <property type="project" value="InterPro"/>
</dbReference>
<name>A0A2U8GTC3_9RHOO</name>
<dbReference type="Gene3D" id="3.30.1150.10">
    <property type="match status" value="1"/>
</dbReference>
<dbReference type="RefSeq" id="WP_108950621.1">
    <property type="nucleotide sequence ID" value="NZ_CP022187.1"/>
</dbReference>
<protein>
    <recommendedName>
        <fullName evidence="10">Protein TonB</fullName>
    </recommendedName>
</protein>
<evidence type="ECO:0000256" key="9">
    <source>
        <dbReference type="ARBA" id="ARBA00023136"/>
    </source>
</evidence>
<keyword evidence="14" id="KW-1185">Reference proteome</keyword>
<dbReference type="PROSITE" id="PS52015">
    <property type="entry name" value="TONB_CTD"/>
    <property type="match status" value="1"/>
</dbReference>
<accession>A0A2U8GTC3</accession>
<dbReference type="Proteomes" id="UP000244930">
    <property type="component" value="Chromosome"/>
</dbReference>
<feature type="compositionally biased region" description="Pro residues" evidence="11">
    <location>
        <begin position="80"/>
        <end position="120"/>
    </location>
</feature>
<evidence type="ECO:0000259" key="12">
    <source>
        <dbReference type="PROSITE" id="PS52015"/>
    </source>
</evidence>
<evidence type="ECO:0000256" key="10">
    <source>
        <dbReference type="RuleBase" id="RU362123"/>
    </source>
</evidence>
<feature type="domain" description="TonB C-terminal" evidence="12">
    <location>
        <begin position="174"/>
        <end position="266"/>
    </location>
</feature>
<feature type="region of interest" description="Disordered" evidence="11">
    <location>
        <begin position="78"/>
        <end position="170"/>
    </location>
</feature>
<dbReference type="GO" id="GO:0015031">
    <property type="term" value="P:protein transport"/>
    <property type="evidence" value="ECO:0007669"/>
    <property type="project" value="UniProtKB-UniRule"/>
</dbReference>
<dbReference type="NCBIfam" id="TIGR01352">
    <property type="entry name" value="tonB_Cterm"/>
    <property type="match status" value="1"/>
</dbReference>
<comment type="function">
    <text evidence="10">Interacts with outer membrane receptor proteins that carry out high-affinity binding and energy dependent uptake into the periplasmic space of specific substrates. It could act to transduce energy from the cytoplasmic membrane to specific energy-requiring processes in the outer membrane, resulting in the release into the periplasm of ligands bound by these outer membrane proteins.</text>
</comment>
<evidence type="ECO:0000256" key="8">
    <source>
        <dbReference type="ARBA" id="ARBA00022989"/>
    </source>
</evidence>
<feature type="transmembrane region" description="Helical" evidence="10">
    <location>
        <begin position="33"/>
        <end position="53"/>
    </location>
</feature>
<proteinExistence type="inferred from homology"/>
<dbReference type="PANTHER" id="PTHR33446">
    <property type="entry name" value="PROTEIN TONB-RELATED"/>
    <property type="match status" value="1"/>
</dbReference>
<evidence type="ECO:0000313" key="13">
    <source>
        <dbReference type="EMBL" id="AWI76922.1"/>
    </source>
</evidence>
<dbReference type="GO" id="GO:0031992">
    <property type="term" value="F:energy transducer activity"/>
    <property type="evidence" value="ECO:0007669"/>
    <property type="project" value="InterPro"/>
</dbReference>
<feature type="compositionally biased region" description="Basic and acidic residues" evidence="11">
    <location>
        <begin position="1"/>
        <end position="27"/>
    </location>
</feature>
<keyword evidence="5 10" id="KW-0997">Cell inner membrane</keyword>
<dbReference type="PANTHER" id="PTHR33446:SF2">
    <property type="entry name" value="PROTEIN TONB"/>
    <property type="match status" value="1"/>
</dbReference>
<dbReference type="EMBL" id="CP022187">
    <property type="protein sequence ID" value="AWI76922.1"/>
    <property type="molecule type" value="Genomic_DNA"/>
</dbReference>
<comment type="subcellular location">
    <subcellularLocation>
        <location evidence="1 10">Cell inner membrane</location>
        <topology evidence="1 10">Single-pass membrane protein</topology>
        <orientation evidence="1 10">Periplasmic side</orientation>
    </subcellularLocation>
</comment>
<keyword evidence="8 10" id="KW-1133">Transmembrane helix</keyword>
<keyword evidence="7 10" id="KW-0653">Protein transport</keyword>
<evidence type="ECO:0000256" key="2">
    <source>
        <dbReference type="ARBA" id="ARBA00006555"/>
    </source>
</evidence>
<evidence type="ECO:0000256" key="11">
    <source>
        <dbReference type="SAM" id="MobiDB-lite"/>
    </source>
</evidence>
<dbReference type="Pfam" id="PF03544">
    <property type="entry name" value="TonB_C"/>
    <property type="match status" value="1"/>
</dbReference>
<dbReference type="SUPFAM" id="SSF74653">
    <property type="entry name" value="TolA/TonB C-terminal domain"/>
    <property type="match status" value="1"/>
</dbReference>
<keyword evidence="10" id="KW-0735">Signal-anchor</keyword>
<dbReference type="GO" id="GO:0030288">
    <property type="term" value="C:outer membrane-bounded periplasmic space"/>
    <property type="evidence" value="ECO:0007669"/>
    <property type="project" value="InterPro"/>
</dbReference>
<comment type="similarity">
    <text evidence="2 10">Belongs to the TonB family.</text>
</comment>
<dbReference type="InterPro" id="IPR006260">
    <property type="entry name" value="TonB/TolA_C"/>
</dbReference>
<evidence type="ECO:0000256" key="1">
    <source>
        <dbReference type="ARBA" id="ARBA00004383"/>
    </source>
</evidence>
<evidence type="ECO:0000256" key="3">
    <source>
        <dbReference type="ARBA" id="ARBA00022448"/>
    </source>
</evidence>
<feature type="compositionally biased region" description="Low complexity" evidence="11">
    <location>
        <begin position="144"/>
        <end position="170"/>
    </location>
</feature>
<evidence type="ECO:0000256" key="4">
    <source>
        <dbReference type="ARBA" id="ARBA00022475"/>
    </source>
</evidence>
<keyword evidence="6 10" id="KW-0812">Transmembrane</keyword>
<feature type="region of interest" description="Disordered" evidence="11">
    <location>
        <begin position="1"/>
        <end position="31"/>
    </location>
</feature>
<dbReference type="AlphaFoldDB" id="A0A2U8GTC3"/>
<dbReference type="InterPro" id="IPR051045">
    <property type="entry name" value="TonB-dependent_transducer"/>
</dbReference>
<evidence type="ECO:0000256" key="6">
    <source>
        <dbReference type="ARBA" id="ARBA00022692"/>
    </source>
</evidence>
<dbReference type="InterPro" id="IPR037682">
    <property type="entry name" value="TonB_C"/>
</dbReference>
<keyword evidence="3 10" id="KW-0813">Transport</keyword>
<dbReference type="PRINTS" id="PR01374">
    <property type="entry name" value="TONBPROTEIN"/>
</dbReference>
<dbReference type="GO" id="GO:0098797">
    <property type="term" value="C:plasma membrane protein complex"/>
    <property type="evidence" value="ECO:0007669"/>
    <property type="project" value="TreeGrafter"/>
</dbReference>
<gene>
    <name evidence="13" type="ORF">CEW83_18215</name>
</gene>
<organism evidence="13 14">
    <name type="scientific">Parazoarcus communis</name>
    <dbReference type="NCBI Taxonomy" id="41977"/>
    <lineage>
        <taxon>Bacteria</taxon>
        <taxon>Pseudomonadati</taxon>
        <taxon>Pseudomonadota</taxon>
        <taxon>Betaproteobacteria</taxon>
        <taxon>Rhodocyclales</taxon>
        <taxon>Zoogloeaceae</taxon>
        <taxon>Parazoarcus</taxon>
    </lineage>
</organism>
<reference evidence="13 14" key="1">
    <citation type="submission" date="2017-06" db="EMBL/GenBank/DDBJ databases">
        <title>Azoarcus.</title>
        <authorList>
            <person name="Woo J.-H."/>
            <person name="Kim H.-S."/>
        </authorList>
    </citation>
    <scope>NUCLEOTIDE SEQUENCE [LARGE SCALE GENOMIC DNA]</scope>
    <source>
        <strain evidence="13 14">TSPY31</strain>
    </source>
</reference>
<dbReference type="GO" id="GO:0015891">
    <property type="term" value="P:siderophore transport"/>
    <property type="evidence" value="ECO:0007669"/>
    <property type="project" value="InterPro"/>
</dbReference>
<dbReference type="InterPro" id="IPR003538">
    <property type="entry name" value="TonB"/>
</dbReference>